<accession>A0A150WJC7</accession>
<name>A0A150WJC7_BDEBC</name>
<proteinExistence type="predicted"/>
<evidence type="ECO:0000313" key="4">
    <source>
        <dbReference type="Proteomes" id="UP000075320"/>
    </source>
</evidence>
<dbReference type="Pfam" id="PF01381">
    <property type="entry name" value="HTH_3"/>
    <property type="match status" value="1"/>
</dbReference>
<dbReference type="GO" id="GO:0003677">
    <property type="term" value="F:DNA binding"/>
    <property type="evidence" value="ECO:0007669"/>
    <property type="project" value="UniProtKB-KW"/>
</dbReference>
<dbReference type="SUPFAM" id="SSF47413">
    <property type="entry name" value="lambda repressor-like DNA-binding domains"/>
    <property type="match status" value="1"/>
</dbReference>
<protein>
    <recommendedName>
        <fullName evidence="2">HTH cro/C1-type domain-containing protein</fullName>
    </recommendedName>
</protein>
<dbReference type="Gene3D" id="1.10.260.40">
    <property type="entry name" value="lambda repressor-like DNA-binding domains"/>
    <property type="match status" value="1"/>
</dbReference>
<evidence type="ECO:0000259" key="2">
    <source>
        <dbReference type="PROSITE" id="PS50943"/>
    </source>
</evidence>
<keyword evidence="4" id="KW-1185">Reference proteome</keyword>
<dbReference type="InterPro" id="IPR001387">
    <property type="entry name" value="Cro/C1-type_HTH"/>
</dbReference>
<reference evidence="3 4" key="1">
    <citation type="submission" date="2016-03" db="EMBL/GenBank/DDBJ databases">
        <authorList>
            <person name="Ploux O."/>
        </authorList>
    </citation>
    <scope>NUCLEOTIDE SEQUENCE [LARGE SCALE GENOMIC DNA]</scope>
    <source>
        <strain evidence="3 4">R0</strain>
    </source>
</reference>
<dbReference type="PANTHER" id="PTHR46558:SF15">
    <property type="entry name" value="HELIX-TURN-HELIX DOMAIN PROTEIN"/>
    <property type="match status" value="1"/>
</dbReference>
<organism evidence="3 4">
    <name type="scientific">Bdellovibrio bacteriovorus</name>
    <dbReference type="NCBI Taxonomy" id="959"/>
    <lineage>
        <taxon>Bacteria</taxon>
        <taxon>Pseudomonadati</taxon>
        <taxon>Bdellovibrionota</taxon>
        <taxon>Bdellovibrionia</taxon>
        <taxon>Bdellovibrionales</taxon>
        <taxon>Pseudobdellovibrionaceae</taxon>
        <taxon>Bdellovibrio</taxon>
    </lineage>
</organism>
<evidence type="ECO:0000313" key="3">
    <source>
        <dbReference type="EMBL" id="KYG63784.1"/>
    </source>
</evidence>
<dbReference type="InterPro" id="IPR010982">
    <property type="entry name" value="Lambda_DNA-bd_dom_sf"/>
</dbReference>
<dbReference type="PANTHER" id="PTHR46558">
    <property type="entry name" value="TRACRIPTIONAL REGULATORY PROTEIN-RELATED-RELATED"/>
    <property type="match status" value="1"/>
</dbReference>
<keyword evidence="1" id="KW-0238">DNA-binding</keyword>
<feature type="domain" description="HTH cro/C1-type" evidence="2">
    <location>
        <begin position="22"/>
        <end position="76"/>
    </location>
</feature>
<dbReference type="SMART" id="SM00530">
    <property type="entry name" value="HTH_XRE"/>
    <property type="match status" value="1"/>
</dbReference>
<evidence type="ECO:0000256" key="1">
    <source>
        <dbReference type="ARBA" id="ARBA00023125"/>
    </source>
</evidence>
<dbReference type="AlphaFoldDB" id="A0A150WJC7"/>
<dbReference type="EMBL" id="LUKE01000003">
    <property type="protein sequence ID" value="KYG63784.1"/>
    <property type="molecule type" value="Genomic_DNA"/>
</dbReference>
<sequence>MWFEIKLTLFRKEVSMQLVQFIKECRQAKAWRQSEMADQMGISTQAISNIERGVMKPPIHFLIKFCKVFDVPEDKVQELFVAYQMDVAEKESAEKWKKAVVTKSIKELQKSPIIWN</sequence>
<gene>
    <name evidence="3" type="ORF">AZI86_13250</name>
</gene>
<dbReference type="CDD" id="cd00093">
    <property type="entry name" value="HTH_XRE"/>
    <property type="match status" value="1"/>
</dbReference>
<dbReference type="Proteomes" id="UP000075320">
    <property type="component" value="Unassembled WGS sequence"/>
</dbReference>
<comment type="caution">
    <text evidence="3">The sequence shown here is derived from an EMBL/GenBank/DDBJ whole genome shotgun (WGS) entry which is preliminary data.</text>
</comment>
<dbReference type="PROSITE" id="PS50943">
    <property type="entry name" value="HTH_CROC1"/>
    <property type="match status" value="1"/>
</dbReference>